<keyword evidence="2" id="KW-1185">Reference proteome</keyword>
<name>A0AAV1FG77_XYRNO</name>
<reference evidence="1" key="1">
    <citation type="submission" date="2023-08" db="EMBL/GenBank/DDBJ databases">
        <authorList>
            <person name="Alioto T."/>
            <person name="Alioto T."/>
            <person name="Gomez Garrido J."/>
        </authorList>
    </citation>
    <scope>NUCLEOTIDE SEQUENCE</scope>
</reference>
<protein>
    <submittedName>
        <fullName evidence="1">Uncharacterized protein LOC125980616</fullName>
    </submittedName>
</protein>
<dbReference type="EMBL" id="OY660870">
    <property type="protein sequence ID" value="CAJ1059686.1"/>
    <property type="molecule type" value="Genomic_DNA"/>
</dbReference>
<evidence type="ECO:0000313" key="1">
    <source>
        <dbReference type="EMBL" id="CAJ1059686.1"/>
    </source>
</evidence>
<organism evidence="1 2">
    <name type="scientific">Xyrichtys novacula</name>
    <name type="common">Pearly razorfish</name>
    <name type="synonym">Hemipteronotus novacula</name>
    <dbReference type="NCBI Taxonomy" id="13765"/>
    <lineage>
        <taxon>Eukaryota</taxon>
        <taxon>Metazoa</taxon>
        <taxon>Chordata</taxon>
        <taxon>Craniata</taxon>
        <taxon>Vertebrata</taxon>
        <taxon>Euteleostomi</taxon>
        <taxon>Actinopterygii</taxon>
        <taxon>Neopterygii</taxon>
        <taxon>Teleostei</taxon>
        <taxon>Neoteleostei</taxon>
        <taxon>Acanthomorphata</taxon>
        <taxon>Eupercaria</taxon>
        <taxon>Labriformes</taxon>
        <taxon>Labridae</taxon>
        <taxon>Xyrichtys</taxon>
    </lineage>
</organism>
<dbReference type="AlphaFoldDB" id="A0AAV1FG77"/>
<accession>A0AAV1FG77</accession>
<gene>
    <name evidence="1" type="ORF">XNOV1_A034830</name>
</gene>
<evidence type="ECO:0000313" key="2">
    <source>
        <dbReference type="Proteomes" id="UP001178508"/>
    </source>
</evidence>
<proteinExistence type="predicted"/>
<dbReference type="Proteomes" id="UP001178508">
    <property type="component" value="Chromosome 7"/>
</dbReference>
<sequence>MENEWAKLRSIIYDAASETVGLTQRRHQDWFDNSSPAIQELLEIKRKAHAAVLSNPYSPSLRTRYKAIRGETQKQLRTMENEWWLKKAEEIQRQAEDNNAHAFYEAVKSLYGLQKRNIAPVRFANGSELFKEQMAGGRGALWGAPQAGVPPRWTWVLVGLLFGWCGGPGWPLARAIVLWIVVAFVVPYPH</sequence>